<evidence type="ECO:0000313" key="1">
    <source>
        <dbReference type="EMBL" id="MCX2563637.1"/>
    </source>
</evidence>
<dbReference type="RefSeq" id="WP_173559223.1">
    <property type="nucleotide sequence ID" value="NZ_JAPIUZ010000002.1"/>
</dbReference>
<comment type="caution">
    <text evidence="1">The sequence shown here is derived from an EMBL/GenBank/DDBJ whole genome shotgun (WGS) entry which is preliminary data.</text>
</comment>
<sequence>MSVSDTISTVLFNLPPYCRGTIRRMLFLPVSVCVPAGKGRFYRPVT</sequence>
<name>A0ABT3QEC2_9PROT</name>
<protein>
    <submittedName>
        <fullName evidence="1">Uncharacterized protein</fullName>
    </submittedName>
</protein>
<reference evidence="1 2" key="1">
    <citation type="submission" date="2022-11" db="EMBL/GenBank/DDBJ databases">
        <title>Genome sequencing of Acetobacter type strain.</title>
        <authorList>
            <person name="Heo J."/>
            <person name="Lee D."/>
            <person name="Han B.-H."/>
            <person name="Hong S.-B."/>
            <person name="Kwon S.-W."/>
        </authorList>
    </citation>
    <scope>NUCLEOTIDE SEQUENCE [LARGE SCALE GENOMIC DNA]</scope>
    <source>
        <strain evidence="1 2">KACC 21253</strain>
    </source>
</reference>
<keyword evidence="2" id="KW-1185">Reference proteome</keyword>
<dbReference type="EMBL" id="JAPIUZ010000002">
    <property type="protein sequence ID" value="MCX2563637.1"/>
    <property type="molecule type" value="Genomic_DNA"/>
</dbReference>
<gene>
    <name evidence="1" type="ORF">OQ497_06645</name>
</gene>
<organism evidence="1 2">
    <name type="scientific">Acetobacter thailandicus</name>
    <dbReference type="NCBI Taxonomy" id="1502842"/>
    <lineage>
        <taxon>Bacteria</taxon>
        <taxon>Pseudomonadati</taxon>
        <taxon>Pseudomonadota</taxon>
        <taxon>Alphaproteobacteria</taxon>
        <taxon>Acetobacterales</taxon>
        <taxon>Acetobacteraceae</taxon>
        <taxon>Acetobacter</taxon>
    </lineage>
</organism>
<dbReference type="Proteomes" id="UP001301152">
    <property type="component" value="Unassembled WGS sequence"/>
</dbReference>
<evidence type="ECO:0000313" key="2">
    <source>
        <dbReference type="Proteomes" id="UP001301152"/>
    </source>
</evidence>
<accession>A0ABT3QEC2</accession>
<proteinExistence type="predicted"/>